<reference evidence="2" key="1">
    <citation type="submission" date="2020-08" db="EMBL/GenBank/DDBJ databases">
        <title>Multicomponent nature underlies the extraordinary mechanical properties of spider dragline silk.</title>
        <authorList>
            <person name="Kono N."/>
            <person name="Nakamura H."/>
            <person name="Mori M."/>
            <person name="Yoshida Y."/>
            <person name="Ohtoshi R."/>
            <person name="Malay A.D."/>
            <person name="Moran D.A.P."/>
            <person name="Tomita M."/>
            <person name="Numata K."/>
            <person name="Arakawa K."/>
        </authorList>
    </citation>
    <scope>NUCLEOTIDE SEQUENCE</scope>
</reference>
<protein>
    <submittedName>
        <fullName evidence="2">Uncharacterized protein</fullName>
    </submittedName>
</protein>
<dbReference type="EMBL" id="BMAV01016161">
    <property type="protein sequence ID" value="GFY66644.1"/>
    <property type="molecule type" value="Genomic_DNA"/>
</dbReference>
<comment type="caution">
    <text evidence="2">The sequence shown here is derived from an EMBL/GenBank/DDBJ whole genome shotgun (WGS) entry which is preliminary data.</text>
</comment>
<feature type="compositionally biased region" description="Basic and acidic residues" evidence="1">
    <location>
        <begin position="14"/>
        <end position="25"/>
    </location>
</feature>
<dbReference type="AlphaFoldDB" id="A0A8X6YBQ1"/>
<proteinExistence type="predicted"/>
<gene>
    <name evidence="2" type="ORF">TNIN_475051</name>
</gene>
<sequence length="25" mass="2737">ASLSSSPVRVNHGWKSEREAPTEDP</sequence>
<accession>A0A8X6YBQ1</accession>
<evidence type="ECO:0000313" key="3">
    <source>
        <dbReference type="Proteomes" id="UP000886998"/>
    </source>
</evidence>
<feature type="non-terminal residue" evidence="2">
    <location>
        <position position="25"/>
    </location>
</feature>
<feature type="region of interest" description="Disordered" evidence="1">
    <location>
        <begin position="1"/>
        <end position="25"/>
    </location>
</feature>
<evidence type="ECO:0000313" key="2">
    <source>
        <dbReference type="EMBL" id="GFY66644.1"/>
    </source>
</evidence>
<evidence type="ECO:0000256" key="1">
    <source>
        <dbReference type="SAM" id="MobiDB-lite"/>
    </source>
</evidence>
<keyword evidence="3" id="KW-1185">Reference proteome</keyword>
<name>A0A8X6YBQ1_9ARAC</name>
<dbReference type="Proteomes" id="UP000886998">
    <property type="component" value="Unassembled WGS sequence"/>
</dbReference>
<organism evidence="2 3">
    <name type="scientific">Trichonephila inaurata madagascariensis</name>
    <dbReference type="NCBI Taxonomy" id="2747483"/>
    <lineage>
        <taxon>Eukaryota</taxon>
        <taxon>Metazoa</taxon>
        <taxon>Ecdysozoa</taxon>
        <taxon>Arthropoda</taxon>
        <taxon>Chelicerata</taxon>
        <taxon>Arachnida</taxon>
        <taxon>Araneae</taxon>
        <taxon>Araneomorphae</taxon>
        <taxon>Entelegynae</taxon>
        <taxon>Araneoidea</taxon>
        <taxon>Nephilidae</taxon>
        <taxon>Trichonephila</taxon>
        <taxon>Trichonephila inaurata</taxon>
    </lineage>
</organism>